<feature type="compositionally biased region" description="Basic and acidic residues" evidence="7">
    <location>
        <begin position="1105"/>
        <end position="1115"/>
    </location>
</feature>
<evidence type="ECO:0000256" key="4">
    <source>
        <dbReference type="ARBA" id="ARBA00023015"/>
    </source>
</evidence>
<protein>
    <submittedName>
        <fullName evidence="10">Putative enhancer of zeste 2 isoform a</fullName>
    </submittedName>
</protein>
<feature type="compositionally biased region" description="Low complexity" evidence="7">
    <location>
        <begin position="868"/>
        <end position="878"/>
    </location>
</feature>
<dbReference type="EMBL" id="LCWV01000005">
    <property type="protein sequence ID" value="PWI73321.1"/>
    <property type="molecule type" value="Genomic_DNA"/>
</dbReference>
<dbReference type="Pfam" id="PF00856">
    <property type="entry name" value="SET"/>
    <property type="match status" value="1"/>
</dbReference>
<dbReference type="Pfam" id="PF18264">
    <property type="entry name" value="preSET_CXC"/>
    <property type="match status" value="1"/>
</dbReference>
<dbReference type="Pfam" id="PF18600">
    <property type="entry name" value="Ezh2_MCSS_fung"/>
    <property type="match status" value="1"/>
</dbReference>
<evidence type="ECO:0000313" key="10">
    <source>
        <dbReference type="EMBL" id="PWI73321.1"/>
    </source>
</evidence>
<dbReference type="Pfam" id="PF18601">
    <property type="entry name" value="EZH2_N"/>
    <property type="match status" value="1"/>
</dbReference>
<dbReference type="InterPro" id="IPR048360">
    <property type="entry name" value="Ezh2_CXC_fung"/>
</dbReference>
<feature type="domain" description="SET" evidence="8">
    <location>
        <begin position="725"/>
        <end position="854"/>
    </location>
</feature>
<accession>A0A2U3EFN7</accession>
<keyword evidence="4" id="KW-0805">Transcription regulation</keyword>
<evidence type="ECO:0000313" key="11">
    <source>
        <dbReference type="Proteomes" id="UP000245956"/>
    </source>
</evidence>
<feature type="region of interest" description="Disordered" evidence="7">
    <location>
        <begin position="1074"/>
        <end position="1131"/>
    </location>
</feature>
<dbReference type="Gene3D" id="2.170.270.10">
    <property type="entry name" value="SET domain"/>
    <property type="match status" value="1"/>
</dbReference>
<name>A0A2U3EFN7_PURLI</name>
<dbReference type="InterPro" id="IPR041355">
    <property type="entry name" value="Pre-SET_CXC"/>
</dbReference>
<dbReference type="GO" id="GO:0032259">
    <property type="term" value="P:methylation"/>
    <property type="evidence" value="ECO:0007669"/>
    <property type="project" value="UniProtKB-KW"/>
</dbReference>
<keyword evidence="3" id="KW-0949">S-adenosyl-L-methionine</keyword>
<feature type="compositionally biased region" description="Polar residues" evidence="7">
    <location>
        <begin position="1"/>
        <end position="10"/>
    </location>
</feature>
<comment type="catalytic activity">
    <reaction evidence="6">
        <text>L-lysyl(27)-[histone H3] + 3 S-adenosyl-L-methionine = N(6),N(6),N(6)-trimethyl-L-lysyl(27)-[histone H3] + 3 S-adenosyl-L-homocysteine + 3 H(+)</text>
        <dbReference type="Rhea" id="RHEA:60292"/>
        <dbReference type="Rhea" id="RHEA-COMP:15535"/>
        <dbReference type="Rhea" id="RHEA-COMP:15548"/>
        <dbReference type="ChEBI" id="CHEBI:15378"/>
        <dbReference type="ChEBI" id="CHEBI:29969"/>
        <dbReference type="ChEBI" id="CHEBI:57856"/>
        <dbReference type="ChEBI" id="CHEBI:59789"/>
        <dbReference type="ChEBI" id="CHEBI:61961"/>
        <dbReference type="EC" id="2.1.1.356"/>
    </reaction>
</comment>
<feature type="domain" description="CXC" evidence="9">
    <location>
        <begin position="594"/>
        <end position="710"/>
    </location>
</feature>
<dbReference type="InterPro" id="IPR040968">
    <property type="entry name" value="EZH2_MCSS_fung"/>
</dbReference>
<dbReference type="SMART" id="SM00317">
    <property type="entry name" value="SET"/>
    <property type="match status" value="1"/>
</dbReference>
<proteinExistence type="predicted"/>
<organism evidence="10 11">
    <name type="scientific">Purpureocillium lilacinum</name>
    <name type="common">Paecilomyces lilacinus</name>
    <dbReference type="NCBI Taxonomy" id="33203"/>
    <lineage>
        <taxon>Eukaryota</taxon>
        <taxon>Fungi</taxon>
        <taxon>Dikarya</taxon>
        <taxon>Ascomycota</taxon>
        <taxon>Pezizomycotina</taxon>
        <taxon>Sordariomycetes</taxon>
        <taxon>Hypocreomycetidae</taxon>
        <taxon>Hypocreales</taxon>
        <taxon>Ophiocordycipitaceae</taxon>
        <taxon>Purpureocillium</taxon>
    </lineage>
</organism>
<dbReference type="PANTHER" id="PTHR45747:SF4">
    <property type="entry name" value="HISTONE-LYSINE N-METHYLTRANSFERASE E(Z)"/>
    <property type="match status" value="1"/>
</dbReference>
<dbReference type="InterPro" id="IPR026489">
    <property type="entry name" value="CXC_dom"/>
</dbReference>
<evidence type="ECO:0000256" key="6">
    <source>
        <dbReference type="ARBA" id="ARBA00048568"/>
    </source>
</evidence>
<evidence type="ECO:0000256" key="7">
    <source>
        <dbReference type="SAM" id="MobiDB-lite"/>
    </source>
</evidence>
<feature type="compositionally biased region" description="Basic and acidic residues" evidence="7">
    <location>
        <begin position="73"/>
        <end position="84"/>
    </location>
</feature>
<gene>
    <name evidence="10" type="ORF">PCL_10336</name>
</gene>
<dbReference type="GO" id="GO:0005634">
    <property type="term" value="C:nucleus"/>
    <property type="evidence" value="ECO:0007669"/>
    <property type="project" value="TreeGrafter"/>
</dbReference>
<feature type="compositionally biased region" description="Low complexity" evidence="7">
    <location>
        <begin position="1046"/>
        <end position="1059"/>
    </location>
</feature>
<evidence type="ECO:0000259" key="8">
    <source>
        <dbReference type="PROSITE" id="PS50280"/>
    </source>
</evidence>
<keyword evidence="5" id="KW-0804">Transcription</keyword>
<feature type="compositionally biased region" description="Basic and acidic residues" evidence="7">
    <location>
        <begin position="14"/>
        <end position="35"/>
    </location>
</feature>
<feature type="compositionally biased region" description="Polar residues" evidence="7">
    <location>
        <begin position="119"/>
        <end position="136"/>
    </location>
</feature>
<dbReference type="AlphaFoldDB" id="A0A2U3EFN7"/>
<evidence type="ECO:0000259" key="9">
    <source>
        <dbReference type="PROSITE" id="PS51633"/>
    </source>
</evidence>
<dbReference type="InterPro" id="IPR045318">
    <property type="entry name" value="EZH1/2-like"/>
</dbReference>
<dbReference type="InterPro" id="IPR001214">
    <property type="entry name" value="SET_dom"/>
</dbReference>
<evidence type="ECO:0000256" key="2">
    <source>
        <dbReference type="ARBA" id="ARBA00022679"/>
    </source>
</evidence>
<feature type="compositionally biased region" description="Acidic residues" evidence="7">
    <location>
        <begin position="1095"/>
        <end position="1104"/>
    </location>
</feature>
<evidence type="ECO:0000256" key="1">
    <source>
        <dbReference type="ARBA" id="ARBA00022603"/>
    </source>
</evidence>
<keyword evidence="1" id="KW-0489">Methyltransferase</keyword>
<dbReference type="Proteomes" id="UP000245956">
    <property type="component" value="Unassembled WGS sequence"/>
</dbReference>
<evidence type="ECO:0000256" key="3">
    <source>
        <dbReference type="ARBA" id="ARBA00022691"/>
    </source>
</evidence>
<dbReference type="GO" id="GO:0031507">
    <property type="term" value="P:heterochromatin formation"/>
    <property type="evidence" value="ECO:0007669"/>
    <property type="project" value="TreeGrafter"/>
</dbReference>
<feature type="compositionally biased region" description="Low complexity" evidence="7">
    <location>
        <begin position="1023"/>
        <end position="1034"/>
    </location>
</feature>
<comment type="caution">
    <text evidence="10">The sequence shown here is derived from an EMBL/GenBank/DDBJ whole genome shotgun (WGS) entry which is preliminary data.</text>
</comment>
<dbReference type="InterPro" id="IPR040595">
    <property type="entry name" value="EZH2_N"/>
</dbReference>
<dbReference type="GO" id="GO:0003682">
    <property type="term" value="F:chromatin binding"/>
    <property type="evidence" value="ECO:0007669"/>
    <property type="project" value="TreeGrafter"/>
</dbReference>
<feature type="compositionally biased region" description="Polar residues" evidence="7">
    <location>
        <begin position="983"/>
        <end position="995"/>
    </location>
</feature>
<dbReference type="OrthoDB" id="6141102at2759"/>
<sequence length="1131" mass="125477">MAARSTSSNSAHHRFSEVKDRQHGAEPVARAHDGNDGAASLESRLADFGSRRPNGTRAPISPPPLRRSSGAHRIHDTNRIDRSPWKSRAASPTTLSSGSSDSVSTAGPAIAMAQPATPQPSANQRHSNHRSSSMRTPNRGEDGSSNWTVDGIADQLDLFRQDIRDGHAQLTAYILESTQATERRVRNGTDLFAGVVADPLKQKSDDSMRVKLKQHLKTRKDQKEVHYVPVCTITNKERVPSYRFHHVGIKKNVLTPNTMLTFVPHLRDLETSEENKYNLWLKELEEIDLKSGFKPMNREGKQAHANHMERAATVSLYLETWLERLAIPGCNKSALISYMATTEPDHAITPQQKTDILRSHREADNTTPETNRAAQLFTDAFRRAFDERLPDSKHVDLRTVLQLDESVDSIMESKPTAKDGAGTQNDDETAQMDEDELAEFNLATYCILGCLICFSHACDHGEYDNKNLKRNFSISSCSRLPDALKKRRQRSSNTRAGSGWKSWHPGHCYSSSLPPCDCDKGREWTQNEKVLLRSLYTTATNSTFDGDPICLAAAFLNRCCANVHDEFKRIGISLPQAELPEPTRVKNLSWYDRHRKVLLGDWQDHTLTHEHQRRETLEPCSHDGPCRAGSCTCVDADILCDKFCGCSVETCEYKFTGCACHSLGKTCQQRQKEKPCICVQLNRECDPELCGSCGALERADPANAQDERLHSSGCQNCDLQRGAGKTLALGQSQLEGVGYGLFTAEDITQDEFIIEYVGELITHDEGVRREARRGDVFDEESNVSYVFTLLENEGIWVDAAIYGNLSRYINHASEHDKRGCNITPRILYVNGEYRIKFTAMRDIQAGEELFFNYGENFPNLTKKLLDNKAGGETGTTKVKGTRGRRAQAGDQVARKAPKPERKRGPGRPRTRKVETDDDTDGLGTSTWAGKSRKRKRAAYAEVDEAEYRPRDPDHARTGDGGQAADNDGSESASRLRKRARGSSGAQQPDTPTKGSTDPPKKPKGKRGGARPGSGRPRKHPRLAPKAAPASASEAMTGQASNEDGVVPEPAAQATPPATVQQARFEVIEISDSDDVAGRGLNGTPSSVRKFGAETSLDEEDEDQDVVVRKRNDRAARNRRPPAKFRDDDIWT</sequence>
<dbReference type="PROSITE" id="PS51633">
    <property type="entry name" value="CXC"/>
    <property type="match status" value="1"/>
</dbReference>
<dbReference type="Pfam" id="PF21509">
    <property type="entry name" value="Ezh2-like__CXC_fung"/>
    <property type="match status" value="1"/>
</dbReference>
<feature type="compositionally biased region" description="Basic and acidic residues" evidence="7">
    <location>
        <begin position="945"/>
        <end position="957"/>
    </location>
</feature>
<dbReference type="SUPFAM" id="SSF82199">
    <property type="entry name" value="SET domain"/>
    <property type="match status" value="1"/>
</dbReference>
<feature type="compositionally biased region" description="Low complexity" evidence="7">
    <location>
        <begin position="89"/>
        <end position="106"/>
    </location>
</feature>
<dbReference type="InterPro" id="IPR046341">
    <property type="entry name" value="SET_dom_sf"/>
</dbReference>
<evidence type="ECO:0000256" key="5">
    <source>
        <dbReference type="ARBA" id="ARBA00023163"/>
    </source>
</evidence>
<feature type="region of interest" description="Disordered" evidence="7">
    <location>
        <begin position="865"/>
        <end position="1059"/>
    </location>
</feature>
<dbReference type="PANTHER" id="PTHR45747">
    <property type="entry name" value="HISTONE-LYSINE N-METHYLTRANSFERASE E(Z)"/>
    <property type="match status" value="1"/>
</dbReference>
<reference evidence="10 11" key="1">
    <citation type="journal article" date="2016" name="Front. Microbiol.">
        <title>Genome and transcriptome sequences reveal the specific parasitism of the nematophagous Purpureocillium lilacinum 36-1.</title>
        <authorList>
            <person name="Xie J."/>
            <person name="Li S."/>
            <person name="Mo C."/>
            <person name="Xiao X."/>
            <person name="Peng D."/>
            <person name="Wang G."/>
            <person name="Xiao Y."/>
        </authorList>
    </citation>
    <scope>NUCLEOTIDE SEQUENCE [LARGE SCALE GENOMIC DNA]</scope>
    <source>
        <strain evidence="10 11">36-1</strain>
    </source>
</reference>
<dbReference type="PROSITE" id="PS50280">
    <property type="entry name" value="SET"/>
    <property type="match status" value="1"/>
</dbReference>
<dbReference type="GO" id="GO:0140951">
    <property type="term" value="F:histone H3K27 trimethyltransferase activity"/>
    <property type="evidence" value="ECO:0007669"/>
    <property type="project" value="UniProtKB-EC"/>
</dbReference>
<feature type="region of interest" description="Disordered" evidence="7">
    <location>
        <begin position="1"/>
        <end position="148"/>
    </location>
</feature>
<feature type="region of interest" description="Disordered" evidence="7">
    <location>
        <begin position="408"/>
        <end position="427"/>
    </location>
</feature>
<keyword evidence="2" id="KW-0808">Transferase</keyword>